<keyword evidence="2" id="KW-1185">Reference proteome</keyword>
<name>A0ABQ0BWD4_9FIRM</name>
<dbReference type="RefSeq" id="WP_033140511.1">
    <property type="nucleotide sequence ID" value="NZ_AP031413.1"/>
</dbReference>
<dbReference type="Proteomes" id="UP001600941">
    <property type="component" value="Unassembled WGS sequence"/>
</dbReference>
<evidence type="ECO:0000313" key="1">
    <source>
        <dbReference type="EMBL" id="GAA6500847.1"/>
    </source>
</evidence>
<reference evidence="1 2" key="1">
    <citation type="submission" date="2024-04" db="EMBL/GenBank/DDBJ databases">
        <title>Defined microbial consortia suppress multidrug-resistant proinflammatory Enterobacteriaceae via ecological control.</title>
        <authorList>
            <person name="Furuichi M."/>
            <person name="Kawaguchi T."/>
            <person name="Pust M."/>
            <person name="Yasuma K."/>
            <person name="Plichta D."/>
            <person name="Hasegawa N."/>
            <person name="Ohya T."/>
            <person name="Bhattarai S."/>
            <person name="Sasajima S."/>
            <person name="Aoto Y."/>
            <person name="Tuganbaev T."/>
            <person name="Yaginuma M."/>
            <person name="Ueda M."/>
            <person name="Okahashi N."/>
            <person name="Amafuji K."/>
            <person name="Kiridooshi Y."/>
            <person name="Sugita K."/>
            <person name="Strazar M."/>
            <person name="Skelly A."/>
            <person name="Suda W."/>
            <person name="Hattori M."/>
            <person name="Nakamoto N."/>
            <person name="Caballero S."/>
            <person name="Norman J."/>
            <person name="Olle B."/>
            <person name="Tanoue T."/>
            <person name="Arita M."/>
            <person name="Bucci V."/>
            <person name="Atarashi K."/>
            <person name="Xavier R."/>
            <person name="Honda K."/>
        </authorList>
    </citation>
    <scope>NUCLEOTIDE SEQUENCE [LARGE SCALE GENOMIC DNA]</scope>
    <source>
        <strain evidence="2">k34-0107-D12</strain>
    </source>
</reference>
<evidence type="ECO:0000313" key="2">
    <source>
        <dbReference type="Proteomes" id="UP001600941"/>
    </source>
</evidence>
<accession>A0ABQ0BWD4</accession>
<gene>
    <name evidence="1" type="ORF">K340107D12_36630</name>
</gene>
<dbReference type="EMBL" id="BAABZQ010000001">
    <property type="protein sequence ID" value="GAA6500847.1"/>
    <property type="molecule type" value="Genomic_DNA"/>
</dbReference>
<organism evidence="1 2">
    <name type="scientific">Blautia parvula</name>
    <dbReference type="NCBI Taxonomy" id="2877527"/>
    <lineage>
        <taxon>Bacteria</taxon>
        <taxon>Bacillati</taxon>
        <taxon>Bacillota</taxon>
        <taxon>Clostridia</taxon>
        <taxon>Lachnospirales</taxon>
        <taxon>Lachnospiraceae</taxon>
        <taxon>Blautia</taxon>
    </lineage>
</organism>
<protein>
    <submittedName>
        <fullName evidence="1">Uncharacterized protein</fullName>
    </submittedName>
</protein>
<proteinExistence type="predicted"/>
<sequence length="127" mass="15078">MKLRLQQAIQENEYYFRGFVRMADLAELFREYPFEEETLEKAAIHRRSMEHGISSFTVTLRAMPDTGRTTEGEDLFFEDAMWEIRDGKSRVAALSRMTEEELDGHEAEVKIFLLTKEKMENMEQNRF</sequence>
<comment type="caution">
    <text evidence="1">The sequence shown here is derived from an EMBL/GenBank/DDBJ whole genome shotgun (WGS) entry which is preliminary data.</text>
</comment>